<gene>
    <name evidence="1" type="ORF">EP51_09225</name>
</gene>
<name>A0A076EHQ6_RHOOP</name>
<protein>
    <recommendedName>
        <fullName evidence="3">Phage-related protein</fullName>
    </recommendedName>
</protein>
<evidence type="ECO:0000313" key="2">
    <source>
        <dbReference type="Proteomes" id="UP000028488"/>
    </source>
</evidence>
<dbReference type="Gene3D" id="6.10.140.1430">
    <property type="match status" value="1"/>
</dbReference>
<reference evidence="1 2" key="1">
    <citation type="submission" date="2014-07" db="EMBL/GenBank/DDBJ databases">
        <title>Genome Sequence of Rhodococcus opacus Strain R7, a Biodegrader of Mono- and Polycyclic Aromatic Hydrocarbons.</title>
        <authorList>
            <person name="Di Gennaro P."/>
            <person name="Zampolli J."/>
            <person name="Presti I."/>
            <person name="Cappelletti M."/>
            <person name="D'Ursi P."/>
            <person name="Orro A."/>
            <person name="Mezzelani A."/>
            <person name="Milanesi L."/>
        </authorList>
    </citation>
    <scope>NUCLEOTIDE SEQUENCE [LARGE SCALE GENOMIC DNA]</scope>
    <source>
        <strain evidence="1 2">R7</strain>
    </source>
</reference>
<proteinExistence type="predicted"/>
<dbReference type="eggNOG" id="COG5412">
    <property type="taxonomic scope" value="Bacteria"/>
</dbReference>
<dbReference type="AlphaFoldDB" id="A0A076EHQ6"/>
<accession>A0A076EHQ6</accession>
<evidence type="ECO:0008006" key="3">
    <source>
        <dbReference type="Google" id="ProtNLM"/>
    </source>
</evidence>
<dbReference type="Proteomes" id="UP000028488">
    <property type="component" value="Chromosome"/>
</dbReference>
<sequence>MAEALGPLLEKSFFKGSIAIDHMMQGLTTIINGMTDFVAAIDPSRIGPFIDQFSQTVGQVFGDLGTLINNLMPIGQTFMEGFGNIFSSLATQLGDLGTRLEPLLGKMAEFTVQLIDKLGPGVNDLIVAFGDFAIALMDGMQPALKPLGEMFTALADVMNQNKPLFEEMARILGQVMVMGIQALMPLITQFGNWMLENKDLIMEFMNNCLQLAQVALPLLGGAMQVMLFVVTQLAEAFMGFVNTIVETSKAIWEKLVEAFNIAKQKAGEFKEAVVQKFQELKDGAVQKFNEIKQSITDAVSQAKEAASQKFSEMVSTIRSKIDEAVSFVRSMPGRARDALGNLGSILINAGTELIGGFIQGIKNKFGEVKSTLSSLTSMLPSWKGPVQRDKVLLKNAGELVIQGFINGMESQYAQVRNSLQGLTANLSGWVSVGNNGFAFEGNLTAASTSGGMVFAPNIHVDAMVADEHAGRKLEEALQSWWAVNGK</sequence>
<dbReference type="EMBL" id="CP008947">
    <property type="protein sequence ID" value="AII04772.1"/>
    <property type="molecule type" value="Genomic_DNA"/>
</dbReference>
<organism evidence="1 2">
    <name type="scientific">Rhodococcus opacus</name>
    <name type="common">Nocardia opaca</name>
    <dbReference type="NCBI Taxonomy" id="37919"/>
    <lineage>
        <taxon>Bacteria</taxon>
        <taxon>Bacillati</taxon>
        <taxon>Actinomycetota</taxon>
        <taxon>Actinomycetes</taxon>
        <taxon>Mycobacteriales</taxon>
        <taxon>Nocardiaceae</taxon>
        <taxon>Rhodococcus</taxon>
    </lineage>
</organism>
<evidence type="ECO:0000313" key="1">
    <source>
        <dbReference type="EMBL" id="AII04772.1"/>
    </source>
</evidence>